<dbReference type="Proteomes" id="UP000626092">
    <property type="component" value="Unassembled WGS sequence"/>
</dbReference>
<dbReference type="InterPro" id="IPR001611">
    <property type="entry name" value="Leu-rich_rpt"/>
</dbReference>
<evidence type="ECO:0000256" key="4">
    <source>
        <dbReference type="ARBA" id="ARBA00022821"/>
    </source>
</evidence>
<dbReference type="GO" id="GO:0005524">
    <property type="term" value="F:ATP binding"/>
    <property type="evidence" value="ECO:0007669"/>
    <property type="project" value="UniProtKB-KW"/>
</dbReference>
<keyword evidence="4" id="KW-0611">Plant defense</keyword>
<dbReference type="EMBL" id="WJXA01000003">
    <property type="protein sequence ID" value="KAF7147015.1"/>
    <property type="molecule type" value="Genomic_DNA"/>
</dbReference>
<dbReference type="InterPro" id="IPR002182">
    <property type="entry name" value="NB-ARC"/>
</dbReference>
<dbReference type="Pfam" id="PF00931">
    <property type="entry name" value="NB-ARC"/>
    <property type="match status" value="1"/>
</dbReference>
<protein>
    <recommendedName>
        <fullName evidence="6">AAA+ ATPase domain-containing protein</fullName>
    </recommendedName>
</protein>
<dbReference type="InterPro" id="IPR032675">
    <property type="entry name" value="LRR_dom_sf"/>
</dbReference>
<dbReference type="SUPFAM" id="SSF52058">
    <property type="entry name" value="L domain-like"/>
    <property type="match status" value="1"/>
</dbReference>
<gene>
    <name evidence="7" type="ORF">RHSIM_Rhsim03G0017100</name>
</gene>
<accession>A0A834LSI2</accession>
<dbReference type="GO" id="GO:0006952">
    <property type="term" value="P:defense response"/>
    <property type="evidence" value="ECO:0007669"/>
    <property type="project" value="UniProtKB-KW"/>
</dbReference>
<dbReference type="OrthoDB" id="1579323at2759"/>
<evidence type="ECO:0000313" key="7">
    <source>
        <dbReference type="EMBL" id="KAF7147015.1"/>
    </source>
</evidence>
<evidence type="ECO:0000256" key="2">
    <source>
        <dbReference type="ARBA" id="ARBA00022614"/>
    </source>
</evidence>
<dbReference type="PANTHER" id="PTHR33463">
    <property type="entry name" value="NB-ARC DOMAIN-CONTAINING PROTEIN-RELATED"/>
    <property type="match status" value="1"/>
</dbReference>
<proteinExistence type="inferred from homology"/>
<dbReference type="PRINTS" id="PR00364">
    <property type="entry name" value="DISEASERSIST"/>
</dbReference>
<keyword evidence="2" id="KW-0433">Leucine-rich repeat</keyword>
<dbReference type="InterPro" id="IPR057135">
    <property type="entry name" value="At4g27190-like_LRR"/>
</dbReference>
<organism evidence="7 8">
    <name type="scientific">Rhododendron simsii</name>
    <name type="common">Sims's rhododendron</name>
    <dbReference type="NCBI Taxonomy" id="118357"/>
    <lineage>
        <taxon>Eukaryota</taxon>
        <taxon>Viridiplantae</taxon>
        <taxon>Streptophyta</taxon>
        <taxon>Embryophyta</taxon>
        <taxon>Tracheophyta</taxon>
        <taxon>Spermatophyta</taxon>
        <taxon>Magnoliopsida</taxon>
        <taxon>eudicotyledons</taxon>
        <taxon>Gunneridae</taxon>
        <taxon>Pentapetalae</taxon>
        <taxon>asterids</taxon>
        <taxon>Ericales</taxon>
        <taxon>Ericaceae</taxon>
        <taxon>Ericoideae</taxon>
        <taxon>Rhodoreae</taxon>
        <taxon>Rhododendron</taxon>
    </lineage>
</organism>
<dbReference type="SMART" id="SM00382">
    <property type="entry name" value="AAA"/>
    <property type="match status" value="1"/>
</dbReference>
<dbReference type="InterPro" id="IPR042197">
    <property type="entry name" value="Apaf_helical"/>
</dbReference>
<dbReference type="InterPro" id="IPR050905">
    <property type="entry name" value="Plant_NBS-LRR"/>
</dbReference>
<dbReference type="FunFam" id="3.40.50.300:FF:001091">
    <property type="entry name" value="Probable disease resistance protein At1g61300"/>
    <property type="match status" value="1"/>
</dbReference>
<keyword evidence="3" id="KW-0677">Repeat</keyword>
<dbReference type="PROSITE" id="PS51450">
    <property type="entry name" value="LRR"/>
    <property type="match status" value="1"/>
</dbReference>
<dbReference type="Gene3D" id="3.80.10.10">
    <property type="entry name" value="Ribonuclease Inhibitor"/>
    <property type="match status" value="3"/>
</dbReference>
<dbReference type="Gene3D" id="1.10.10.10">
    <property type="entry name" value="Winged helix-like DNA-binding domain superfamily/Winged helix DNA-binding domain"/>
    <property type="match status" value="1"/>
</dbReference>
<dbReference type="PANTHER" id="PTHR33463:SF136">
    <property type="entry name" value="NB-ARC DOMAIN-CONTAINING PROTEIN"/>
    <property type="match status" value="1"/>
</dbReference>
<comment type="similarity">
    <text evidence="1">Belongs to the disease resistance NB-LRR family.</text>
</comment>
<evidence type="ECO:0000259" key="6">
    <source>
        <dbReference type="SMART" id="SM00382"/>
    </source>
</evidence>
<evidence type="ECO:0000256" key="5">
    <source>
        <dbReference type="ARBA" id="ARBA00022840"/>
    </source>
</evidence>
<dbReference type="InterPro" id="IPR003593">
    <property type="entry name" value="AAA+_ATPase"/>
</dbReference>
<evidence type="ECO:0000256" key="3">
    <source>
        <dbReference type="ARBA" id="ARBA00022737"/>
    </source>
</evidence>
<name>A0A834LSI2_RHOSS</name>
<feature type="domain" description="AAA+ ATPase" evidence="6">
    <location>
        <begin position="167"/>
        <end position="306"/>
    </location>
</feature>
<dbReference type="Pfam" id="PF23247">
    <property type="entry name" value="LRR_RPS2"/>
    <property type="match status" value="4"/>
</dbReference>
<evidence type="ECO:0000313" key="8">
    <source>
        <dbReference type="Proteomes" id="UP000626092"/>
    </source>
</evidence>
<dbReference type="Gene3D" id="1.10.8.430">
    <property type="entry name" value="Helical domain of apoptotic protease-activating factors"/>
    <property type="match status" value="1"/>
</dbReference>
<reference evidence="7" key="1">
    <citation type="submission" date="2019-11" db="EMBL/GenBank/DDBJ databases">
        <authorList>
            <person name="Liu Y."/>
            <person name="Hou J."/>
            <person name="Li T.-Q."/>
            <person name="Guan C.-H."/>
            <person name="Wu X."/>
            <person name="Wu H.-Z."/>
            <person name="Ling F."/>
            <person name="Zhang R."/>
            <person name="Shi X.-G."/>
            <person name="Ren J.-P."/>
            <person name="Chen E.-F."/>
            <person name="Sun J.-M."/>
        </authorList>
    </citation>
    <scope>NUCLEOTIDE SEQUENCE</scope>
    <source>
        <strain evidence="7">Adult_tree_wgs_1</strain>
        <tissue evidence="7">Leaves</tissue>
    </source>
</reference>
<dbReference type="InterPro" id="IPR036388">
    <property type="entry name" value="WH-like_DNA-bd_sf"/>
</dbReference>
<dbReference type="InterPro" id="IPR027417">
    <property type="entry name" value="P-loop_NTPase"/>
</dbReference>
<keyword evidence="5" id="KW-0547">Nucleotide-binding</keyword>
<comment type="caution">
    <text evidence="7">The sequence shown here is derived from an EMBL/GenBank/DDBJ whole genome shotgun (WGS) entry which is preliminary data.</text>
</comment>
<dbReference type="Gene3D" id="3.40.50.300">
    <property type="entry name" value="P-loop containing nucleotide triphosphate hydrolases"/>
    <property type="match status" value="1"/>
</dbReference>
<sequence length="1447" mass="164523">MCTPQGIIEHLGCMVFNEAVKAVTKAGKYVCHYRTNLDNLQREMTYLEDRRKIIEREANEAIGRGEVIEEDVARWRTDTNTMKIYVYFMRQIKCSSLDIKWRYRLSKQAEENIEVVKKLAQGSHFDKISHPKPPPPELEFPSAENYVHLDSRTPILEDIVGALRDPNVKIIGVHGLGGVGKTTLVEKVAKKLLDDGTFKQVPLVAVSKDHNVKDIQTKLADKLNFTLDATKDEKGRAIELWNKFKNGEKYLVILDDIWGKVDLKAIGIPVMEGSMGCKVVLTSRKEDLLRITMKADRNFAIAELPEEEGWNLFKKKVGNTIESWPEIDSLARKVCRKCKGLPVAINALGAALEDRPYHTWKNALDKLERHMLTHIEGIEPSVWASLWVSFDMLRSLDAQSCFLLCCLFAEDAEIPIDELTRHCMARNLLAQSPRTFDEARTAMCTVVDVLKSASLLSTGDHETVVKIHDVIRDVGISIAREKEAFLVDHDAIQWPRNPTNGPSYKAMSLSFQSIKGLPDGLVYPQLETLMVDNSKFLDLEVPNNFFDGMMQLKALTFTRMHMQQLPSSLAKLASLQMLHLSGCKLDDIAILKDLKSNLEVLSLRDSKIYALPPEIKQLTSLRVLDLQCCYKLRVIPRGVISDLTSLEELYFPENFDNWEATTAKQQATSNRENVSLEELRLLLSTGQLTTLHIHIPNVMLLPKEDLIFVNLKGFKISVGSTFETSKEISGRRMLKLEGIQLRNGFIPLVDKAEVVVLGKIEGLKKVFHDWGVGNRFLDLKYLKVISCVEELHLLGEPKSFVQSHGLHRKPLFNNLTVLIIEYCKSKYLFSPTTARGLVHLEKLEVTYCKTMEGIVGFEGRNDEDEITSEVKFSKLKQLKLVDLPNLLSFFAQKEKKGATMGSSSTCAQPLFSEKVIFPVLESLTIEKLDNIIKIWDKQSIAHVLEEQGSFCQLKSVVVHGCVKLMHVFPSNMHPQLKNFERLEVYRCETLKAVVEFEGEIDEDGLRNEGNIITGSYGPLSLSHSIWRTVHVGFEGRNDEDEITSEVKFSKLKLLKLVDLPNLLSFYVQKEKMGTTMGSSSACAQPLFNEKVIFPVLESLTIEKLDNIIKIWEKQSIAHVLEEQGSFCQLKSVVVHGCAKLMHVFPSNMHPQLKNLERLEVYRCETLKAVVEFVGEIDEDGLRNEGNIITGSYGPLSLSHSIWRTVHVGFEGRNDEDEVTSKVKFSKLKQLKLVDLPNLLSFYAQKEKMGTTMGSSSACAQPLFNEKLKNLERLEVYSCETMKGMAEFEGEIDEDGLRNEVASPAQEHLEMVVVTEIRDKQPLTEPRNEVESLCKLVDIRIENCDQLLYVFPSHMLPQNLQELLIDGCNELEVIFSKDPKDEKEAIDDDIIVFPRLKKVRLLKLPKLKSFYTETQGFFSHKEYSQCWRKYDIPLELRPLIFDERSKWP</sequence>
<dbReference type="SUPFAM" id="SSF52540">
    <property type="entry name" value="P-loop containing nucleoside triphosphate hydrolases"/>
    <property type="match status" value="1"/>
</dbReference>
<dbReference type="GO" id="GO:0043531">
    <property type="term" value="F:ADP binding"/>
    <property type="evidence" value="ECO:0007669"/>
    <property type="project" value="InterPro"/>
</dbReference>
<keyword evidence="5" id="KW-0067">ATP-binding</keyword>
<evidence type="ECO:0000256" key="1">
    <source>
        <dbReference type="ARBA" id="ARBA00008894"/>
    </source>
</evidence>
<keyword evidence="8" id="KW-1185">Reference proteome</keyword>